<dbReference type="NCBIfam" id="TIGR02887">
    <property type="entry name" value="spore_ger_x_C"/>
    <property type="match status" value="1"/>
</dbReference>
<evidence type="ECO:0000259" key="10">
    <source>
        <dbReference type="Pfam" id="PF25198"/>
    </source>
</evidence>
<comment type="similarity">
    <text evidence="2">Belongs to the GerABKC lipoprotein family.</text>
</comment>
<evidence type="ECO:0000256" key="1">
    <source>
        <dbReference type="ARBA" id="ARBA00004635"/>
    </source>
</evidence>
<feature type="chain" id="PRO_5046756963" evidence="8">
    <location>
        <begin position="24"/>
        <end position="383"/>
    </location>
</feature>
<sequence>MNRYAVIFLLLCMCCLSGCWSKAELTERGFVMGVALDQSKPGMIDLTVQIYKPTQSGSVKGGEEGLSYVNIHTSDDSLFEAIRDIPLHLGRSAQWSHMRVVVIGEQLARSANLNTLLDYFYRDHEPRLTSSIVITEGHASEYLSMKPLVEKTLSQQMLRVKKSGTFFSGKTEDTTLLTLGKQLKSESGDATIAYVYKSPYRPEKETTPVAGVALIHKGKMEGVLNSKNTEGLLLLKNQYKTGIIELPCENQPVQRQESFEIISTRTIIRLVVKDEQISAHVKVAVEGAIGELSCSKVTMVEEEHIFDARVEKELEQQISRTVAWLQKNKMDSIHLSSILYRQNPQLWKSWKDDWEERFAQIPFTYEIQATVVTSGTMIGESMH</sequence>
<gene>
    <name evidence="11" type="ORF">G9U52_14250</name>
</gene>
<keyword evidence="4 8" id="KW-0732">Signal</keyword>
<dbReference type="Pfam" id="PF25198">
    <property type="entry name" value="Spore_GerAC_N"/>
    <property type="match status" value="1"/>
</dbReference>
<evidence type="ECO:0000256" key="7">
    <source>
        <dbReference type="ARBA" id="ARBA00023288"/>
    </source>
</evidence>
<dbReference type="InterPro" id="IPR046953">
    <property type="entry name" value="Spore_GerAC-like_C"/>
</dbReference>
<feature type="domain" description="Spore germination protein N-terminal" evidence="10">
    <location>
        <begin position="22"/>
        <end position="195"/>
    </location>
</feature>
<dbReference type="InterPro" id="IPR038501">
    <property type="entry name" value="Spore_GerAC_C_sf"/>
</dbReference>
<dbReference type="InterPro" id="IPR008844">
    <property type="entry name" value="Spore_GerAC-like"/>
</dbReference>
<dbReference type="PANTHER" id="PTHR35789">
    <property type="entry name" value="SPORE GERMINATION PROTEIN B3"/>
    <property type="match status" value="1"/>
</dbReference>
<evidence type="ECO:0000313" key="11">
    <source>
        <dbReference type="EMBL" id="NHN30997.1"/>
    </source>
</evidence>
<dbReference type="Gene3D" id="6.20.190.10">
    <property type="entry name" value="Nutrient germinant receptor protein C, domain 1"/>
    <property type="match status" value="1"/>
</dbReference>
<comment type="subcellular location">
    <subcellularLocation>
        <location evidence="1">Membrane</location>
        <topology evidence="1">Lipid-anchor</topology>
    </subcellularLocation>
</comment>
<evidence type="ECO:0000256" key="2">
    <source>
        <dbReference type="ARBA" id="ARBA00007886"/>
    </source>
</evidence>
<name>A0ABX0J3P0_9BACL</name>
<evidence type="ECO:0000256" key="6">
    <source>
        <dbReference type="ARBA" id="ARBA00023139"/>
    </source>
</evidence>
<keyword evidence="3" id="KW-0309">Germination</keyword>
<dbReference type="InterPro" id="IPR057336">
    <property type="entry name" value="GerAC_N"/>
</dbReference>
<dbReference type="EMBL" id="JAAOIW010000004">
    <property type="protein sequence ID" value="NHN30997.1"/>
    <property type="molecule type" value="Genomic_DNA"/>
</dbReference>
<dbReference type="Pfam" id="PF05504">
    <property type="entry name" value="Spore_GerAC"/>
    <property type="match status" value="1"/>
</dbReference>
<protein>
    <submittedName>
        <fullName evidence="11">Ger(X)C family spore germination protein</fullName>
    </submittedName>
</protein>
<proteinExistence type="inferred from homology"/>
<accession>A0ABX0J3P0</accession>
<evidence type="ECO:0000313" key="12">
    <source>
        <dbReference type="Proteomes" id="UP001165962"/>
    </source>
</evidence>
<organism evidence="11 12">
    <name type="scientific">Paenibacillus agricola</name>
    <dbReference type="NCBI Taxonomy" id="2716264"/>
    <lineage>
        <taxon>Bacteria</taxon>
        <taxon>Bacillati</taxon>
        <taxon>Bacillota</taxon>
        <taxon>Bacilli</taxon>
        <taxon>Bacillales</taxon>
        <taxon>Paenibacillaceae</taxon>
        <taxon>Paenibacillus</taxon>
    </lineage>
</organism>
<keyword evidence="6" id="KW-0564">Palmitate</keyword>
<comment type="caution">
    <text evidence="11">The sequence shown here is derived from an EMBL/GenBank/DDBJ whole genome shotgun (WGS) entry which is preliminary data.</text>
</comment>
<evidence type="ECO:0000256" key="3">
    <source>
        <dbReference type="ARBA" id="ARBA00022544"/>
    </source>
</evidence>
<reference evidence="11" key="1">
    <citation type="submission" date="2020-03" db="EMBL/GenBank/DDBJ databases">
        <title>Draft sequencing of Paenibacilllus sp. S3N08.</title>
        <authorList>
            <person name="Kim D.-U."/>
        </authorList>
    </citation>
    <scope>NUCLEOTIDE SEQUENCE</scope>
    <source>
        <strain evidence="11">S3N08</strain>
    </source>
</reference>
<evidence type="ECO:0000256" key="8">
    <source>
        <dbReference type="SAM" id="SignalP"/>
    </source>
</evidence>
<dbReference type="Gene3D" id="3.30.300.210">
    <property type="entry name" value="Nutrient germinant receptor protein C, domain 3"/>
    <property type="match status" value="1"/>
</dbReference>
<evidence type="ECO:0000256" key="4">
    <source>
        <dbReference type="ARBA" id="ARBA00022729"/>
    </source>
</evidence>
<feature type="domain" description="Spore germination GerAC-like C-terminal" evidence="9">
    <location>
        <begin position="211"/>
        <end position="375"/>
    </location>
</feature>
<dbReference type="PANTHER" id="PTHR35789:SF1">
    <property type="entry name" value="SPORE GERMINATION PROTEIN B3"/>
    <property type="match status" value="1"/>
</dbReference>
<evidence type="ECO:0000259" key="9">
    <source>
        <dbReference type="Pfam" id="PF05504"/>
    </source>
</evidence>
<evidence type="ECO:0000256" key="5">
    <source>
        <dbReference type="ARBA" id="ARBA00023136"/>
    </source>
</evidence>
<dbReference type="Proteomes" id="UP001165962">
    <property type="component" value="Unassembled WGS sequence"/>
</dbReference>
<keyword evidence="12" id="KW-1185">Reference proteome</keyword>
<dbReference type="RefSeq" id="WP_166150525.1">
    <property type="nucleotide sequence ID" value="NZ_JAAOIW010000004.1"/>
</dbReference>
<keyword evidence="7" id="KW-0449">Lipoprotein</keyword>
<keyword evidence="5" id="KW-0472">Membrane</keyword>
<feature type="signal peptide" evidence="8">
    <location>
        <begin position="1"/>
        <end position="23"/>
    </location>
</feature>